<dbReference type="PANTHER" id="PTHR43877:SF2">
    <property type="entry name" value="AMINOALKYLPHOSPHONATE N-ACETYLTRANSFERASE-RELATED"/>
    <property type="match status" value="1"/>
</dbReference>
<protein>
    <submittedName>
        <fullName evidence="4">GNAT family N-acetyltransferase</fullName>
    </submittedName>
</protein>
<dbReference type="SUPFAM" id="SSF55729">
    <property type="entry name" value="Acyl-CoA N-acyltransferases (Nat)"/>
    <property type="match status" value="1"/>
</dbReference>
<dbReference type="Proteomes" id="UP001332243">
    <property type="component" value="Unassembled WGS sequence"/>
</dbReference>
<reference evidence="4 5" key="1">
    <citation type="submission" date="2024-01" db="EMBL/GenBank/DDBJ databases">
        <title>Genome insights into Plantactinospora sonchi sp. nov.</title>
        <authorList>
            <person name="Wang L."/>
        </authorList>
    </citation>
    <scope>NUCLEOTIDE SEQUENCE [LARGE SCALE GENOMIC DNA]</scope>
    <source>
        <strain evidence="4 5">NEAU-QY2</strain>
    </source>
</reference>
<name>A0ABU7RKA8_9ACTN</name>
<dbReference type="RefSeq" id="WP_331212043.1">
    <property type="nucleotide sequence ID" value="NZ_JAZGQK010000001.1"/>
</dbReference>
<evidence type="ECO:0000259" key="3">
    <source>
        <dbReference type="PROSITE" id="PS51186"/>
    </source>
</evidence>
<dbReference type="Pfam" id="PF00583">
    <property type="entry name" value="Acetyltransf_1"/>
    <property type="match status" value="1"/>
</dbReference>
<dbReference type="InterPro" id="IPR000182">
    <property type="entry name" value="GNAT_dom"/>
</dbReference>
<dbReference type="PANTHER" id="PTHR43877">
    <property type="entry name" value="AMINOALKYLPHOSPHONATE N-ACETYLTRANSFERASE-RELATED-RELATED"/>
    <property type="match status" value="1"/>
</dbReference>
<dbReference type="PROSITE" id="PS51186">
    <property type="entry name" value="GNAT"/>
    <property type="match status" value="1"/>
</dbReference>
<keyword evidence="1" id="KW-0808">Transferase</keyword>
<evidence type="ECO:0000313" key="5">
    <source>
        <dbReference type="Proteomes" id="UP001332243"/>
    </source>
</evidence>
<proteinExistence type="predicted"/>
<evidence type="ECO:0000256" key="2">
    <source>
        <dbReference type="ARBA" id="ARBA00023315"/>
    </source>
</evidence>
<dbReference type="EMBL" id="JAZGQK010000001">
    <property type="protein sequence ID" value="MEE6256931.1"/>
    <property type="molecule type" value="Genomic_DNA"/>
</dbReference>
<sequence length="170" mass="18795">MSPITVRPLLPADVDLLPAAFAEVNWPGKTADQYRRYLAEQAVGTRSVLVASLDGSFAGYLTVAWQSGYAPFRSAGVPEIQDLNVLPRFRRRRVAWTLMDQAEELVAERSATAGIGVGLYVNYSAAHLMYLRRGYLPDGRGVTYRGSVALPGTPVRVDDDLVLMLIRRLR</sequence>
<evidence type="ECO:0000313" key="4">
    <source>
        <dbReference type="EMBL" id="MEE6256931.1"/>
    </source>
</evidence>
<dbReference type="Gene3D" id="3.40.630.30">
    <property type="match status" value="1"/>
</dbReference>
<evidence type="ECO:0000256" key="1">
    <source>
        <dbReference type="ARBA" id="ARBA00022679"/>
    </source>
</evidence>
<keyword evidence="5" id="KW-1185">Reference proteome</keyword>
<keyword evidence="2" id="KW-0012">Acyltransferase</keyword>
<gene>
    <name evidence="4" type="ORF">V1633_00325</name>
</gene>
<dbReference type="CDD" id="cd04301">
    <property type="entry name" value="NAT_SF"/>
    <property type="match status" value="1"/>
</dbReference>
<feature type="domain" description="N-acetyltransferase" evidence="3">
    <location>
        <begin position="4"/>
        <end position="160"/>
    </location>
</feature>
<dbReference type="InterPro" id="IPR016181">
    <property type="entry name" value="Acyl_CoA_acyltransferase"/>
</dbReference>
<comment type="caution">
    <text evidence="4">The sequence shown here is derived from an EMBL/GenBank/DDBJ whole genome shotgun (WGS) entry which is preliminary data.</text>
</comment>
<dbReference type="InterPro" id="IPR050832">
    <property type="entry name" value="Bact_Acetyltransf"/>
</dbReference>
<accession>A0ABU7RKA8</accession>
<organism evidence="4 5">
    <name type="scientific">Plantactinospora sonchi</name>
    <dbReference type="NCBI Taxonomy" id="1544735"/>
    <lineage>
        <taxon>Bacteria</taxon>
        <taxon>Bacillati</taxon>
        <taxon>Actinomycetota</taxon>
        <taxon>Actinomycetes</taxon>
        <taxon>Micromonosporales</taxon>
        <taxon>Micromonosporaceae</taxon>
        <taxon>Plantactinospora</taxon>
    </lineage>
</organism>